<dbReference type="PANTHER" id="PTHR34965">
    <property type="entry name" value="OS07G0118300 PROTEIN"/>
    <property type="match status" value="1"/>
</dbReference>
<reference evidence="2 3" key="1">
    <citation type="submission" date="2020-06" db="EMBL/GenBank/DDBJ databases">
        <title>Transcriptomic and genomic resources for Thalictrum thalictroides and T. hernandezii: Facilitating candidate gene discovery in an emerging model plant lineage.</title>
        <authorList>
            <person name="Arias T."/>
            <person name="Riano-Pachon D.M."/>
            <person name="Di Stilio V.S."/>
        </authorList>
    </citation>
    <scope>NUCLEOTIDE SEQUENCE [LARGE SCALE GENOMIC DNA]</scope>
    <source>
        <strain evidence="3">cv. WT478/WT964</strain>
        <tissue evidence="2">Leaves</tissue>
    </source>
</reference>
<dbReference type="EMBL" id="JABWDY010027854">
    <property type="protein sequence ID" value="KAF5187551.1"/>
    <property type="molecule type" value="Genomic_DNA"/>
</dbReference>
<gene>
    <name evidence="2" type="ORF">FRX31_022860</name>
</gene>
<organism evidence="2 3">
    <name type="scientific">Thalictrum thalictroides</name>
    <name type="common">Rue-anemone</name>
    <name type="synonym">Anemone thalictroides</name>
    <dbReference type="NCBI Taxonomy" id="46969"/>
    <lineage>
        <taxon>Eukaryota</taxon>
        <taxon>Viridiplantae</taxon>
        <taxon>Streptophyta</taxon>
        <taxon>Embryophyta</taxon>
        <taxon>Tracheophyta</taxon>
        <taxon>Spermatophyta</taxon>
        <taxon>Magnoliopsida</taxon>
        <taxon>Ranunculales</taxon>
        <taxon>Ranunculaceae</taxon>
        <taxon>Thalictroideae</taxon>
        <taxon>Thalictrum</taxon>
    </lineage>
</organism>
<name>A0A7J6VS18_THATH</name>
<accession>A0A7J6VS18</accession>
<proteinExistence type="predicted"/>
<protein>
    <submittedName>
        <fullName evidence="2">Uncharacterized protein</fullName>
    </submittedName>
</protein>
<dbReference type="AlphaFoldDB" id="A0A7J6VS18"/>
<evidence type="ECO:0000313" key="2">
    <source>
        <dbReference type="EMBL" id="KAF5187551.1"/>
    </source>
</evidence>
<sequence length="93" mass="10560">MVRNREEEEYDEEINNLTPREVEAASASVKSKGRTDPFLVVCKCFRVITSSTAILCIAVNVLSAIRSFKERSDELERRREELEAVLIAERDGA</sequence>
<dbReference type="Proteomes" id="UP000554482">
    <property type="component" value="Unassembled WGS sequence"/>
</dbReference>
<feature type="coiled-coil region" evidence="1">
    <location>
        <begin position="65"/>
        <end position="92"/>
    </location>
</feature>
<keyword evidence="1" id="KW-0175">Coiled coil</keyword>
<comment type="caution">
    <text evidence="2">The sequence shown here is derived from an EMBL/GenBank/DDBJ whole genome shotgun (WGS) entry which is preliminary data.</text>
</comment>
<dbReference type="OrthoDB" id="206313at2759"/>
<dbReference type="PANTHER" id="PTHR34965:SF1">
    <property type="entry name" value="OS07G0118300 PROTEIN"/>
    <property type="match status" value="1"/>
</dbReference>
<keyword evidence="3" id="KW-1185">Reference proteome</keyword>
<evidence type="ECO:0000313" key="3">
    <source>
        <dbReference type="Proteomes" id="UP000554482"/>
    </source>
</evidence>
<evidence type="ECO:0000256" key="1">
    <source>
        <dbReference type="SAM" id="Coils"/>
    </source>
</evidence>